<comment type="caution">
    <text evidence="2">The sequence shown here is derived from an EMBL/GenBank/DDBJ whole genome shotgun (WGS) entry which is preliminary data.</text>
</comment>
<dbReference type="EMBL" id="BGZK01002724">
    <property type="protein sequence ID" value="GBP96032.1"/>
    <property type="molecule type" value="Genomic_DNA"/>
</dbReference>
<feature type="non-terminal residue" evidence="2">
    <location>
        <position position="23"/>
    </location>
</feature>
<feature type="region of interest" description="Disordered" evidence="1">
    <location>
        <begin position="1"/>
        <end position="23"/>
    </location>
</feature>
<protein>
    <submittedName>
        <fullName evidence="2">Uncharacterized protein</fullName>
    </submittedName>
</protein>
<accession>A0A4C2A8B1</accession>
<dbReference type="Proteomes" id="UP000299102">
    <property type="component" value="Unassembled WGS sequence"/>
</dbReference>
<sequence>MSLDCKRRGRSNNGTVVRPQALG</sequence>
<evidence type="ECO:0000313" key="3">
    <source>
        <dbReference type="Proteomes" id="UP000299102"/>
    </source>
</evidence>
<evidence type="ECO:0000313" key="2">
    <source>
        <dbReference type="EMBL" id="GBP96032.1"/>
    </source>
</evidence>
<gene>
    <name evidence="2" type="ORF">EVAR_79971_1</name>
</gene>
<name>A0A4C2A8B1_EUMVA</name>
<dbReference type="AlphaFoldDB" id="A0A4C2A8B1"/>
<proteinExistence type="predicted"/>
<reference evidence="2 3" key="1">
    <citation type="journal article" date="2019" name="Commun. Biol.">
        <title>The bagworm genome reveals a unique fibroin gene that provides high tensile strength.</title>
        <authorList>
            <person name="Kono N."/>
            <person name="Nakamura H."/>
            <person name="Ohtoshi R."/>
            <person name="Tomita M."/>
            <person name="Numata K."/>
            <person name="Arakawa K."/>
        </authorList>
    </citation>
    <scope>NUCLEOTIDE SEQUENCE [LARGE SCALE GENOMIC DNA]</scope>
</reference>
<organism evidence="2 3">
    <name type="scientific">Eumeta variegata</name>
    <name type="common">Bagworm moth</name>
    <name type="synonym">Eumeta japonica</name>
    <dbReference type="NCBI Taxonomy" id="151549"/>
    <lineage>
        <taxon>Eukaryota</taxon>
        <taxon>Metazoa</taxon>
        <taxon>Ecdysozoa</taxon>
        <taxon>Arthropoda</taxon>
        <taxon>Hexapoda</taxon>
        <taxon>Insecta</taxon>
        <taxon>Pterygota</taxon>
        <taxon>Neoptera</taxon>
        <taxon>Endopterygota</taxon>
        <taxon>Lepidoptera</taxon>
        <taxon>Glossata</taxon>
        <taxon>Ditrysia</taxon>
        <taxon>Tineoidea</taxon>
        <taxon>Psychidae</taxon>
        <taxon>Oiketicinae</taxon>
        <taxon>Eumeta</taxon>
    </lineage>
</organism>
<evidence type="ECO:0000256" key="1">
    <source>
        <dbReference type="SAM" id="MobiDB-lite"/>
    </source>
</evidence>
<keyword evidence="3" id="KW-1185">Reference proteome</keyword>